<evidence type="ECO:0000313" key="1">
    <source>
        <dbReference type="EMBL" id="VEL38871.1"/>
    </source>
</evidence>
<reference evidence="1" key="1">
    <citation type="submission" date="2018-11" db="EMBL/GenBank/DDBJ databases">
        <authorList>
            <consortium name="Pathogen Informatics"/>
        </authorList>
    </citation>
    <scope>NUCLEOTIDE SEQUENCE</scope>
</reference>
<keyword evidence="2" id="KW-1185">Reference proteome</keyword>
<dbReference type="EMBL" id="CAAALY010259284">
    <property type="protein sequence ID" value="VEL38871.1"/>
    <property type="molecule type" value="Genomic_DNA"/>
</dbReference>
<proteinExistence type="predicted"/>
<sequence length="122" mass="12253">MPVASYSSGDETEHYAAPPKLPNCARYPIARYLANMLAASRRGLQPVDNYATYVSLEAAAAAAAANAVANRTGPTPSDTVKTSAVVATGHTLNLAQLGALLPGSMDSALFAAAVAGDSCAGA</sequence>
<dbReference type="Proteomes" id="UP000784294">
    <property type="component" value="Unassembled WGS sequence"/>
</dbReference>
<gene>
    <name evidence="1" type="ORF">PXEA_LOCUS32311</name>
</gene>
<accession>A0A448XKL4</accession>
<name>A0A448XKL4_9PLAT</name>
<organism evidence="1 2">
    <name type="scientific">Protopolystoma xenopodis</name>
    <dbReference type="NCBI Taxonomy" id="117903"/>
    <lineage>
        <taxon>Eukaryota</taxon>
        <taxon>Metazoa</taxon>
        <taxon>Spiralia</taxon>
        <taxon>Lophotrochozoa</taxon>
        <taxon>Platyhelminthes</taxon>
        <taxon>Monogenea</taxon>
        <taxon>Polyopisthocotylea</taxon>
        <taxon>Polystomatidea</taxon>
        <taxon>Polystomatidae</taxon>
        <taxon>Protopolystoma</taxon>
    </lineage>
</organism>
<comment type="caution">
    <text evidence="1">The sequence shown here is derived from an EMBL/GenBank/DDBJ whole genome shotgun (WGS) entry which is preliminary data.</text>
</comment>
<protein>
    <submittedName>
        <fullName evidence="1">Uncharacterized protein</fullName>
    </submittedName>
</protein>
<dbReference type="AlphaFoldDB" id="A0A448XKL4"/>
<evidence type="ECO:0000313" key="2">
    <source>
        <dbReference type="Proteomes" id="UP000784294"/>
    </source>
</evidence>